<evidence type="ECO:0000256" key="4">
    <source>
        <dbReference type="ARBA" id="ARBA00022729"/>
    </source>
</evidence>
<evidence type="ECO:0000313" key="8">
    <source>
        <dbReference type="EMBL" id="EEE61252.1"/>
    </source>
</evidence>
<feature type="domain" description="DUF642" evidence="7">
    <location>
        <begin position="300"/>
        <end position="435"/>
    </location>
</feature>
<dbReference type="InterPro" id="IPR052437">
    <property type="entry name" value="Pectin_Meth_Modulator"/>
</dbReference>
<reference evidence="8" key="2">
    <citation type="submission" date="2008-12" db="EMBL/GenBank/DDBJ databases">
        <title>Improved gene annotation of the rice (Oryza sativa) genomes.</title>
        <authorList>
            <person name="Wang J."/>
            <person name="Li R."/>
            <person name="Fan W."/>
            <person name="Huang Q."/>
            <person name="Zhang J."/>
            <person name="Zhou Y."/>
            <person name="Hu Y."/>
            <person name="Zi S."/>
            <person name="Li J."/>
            <person name="Ni P."/>
            <person name="Zheng H."/>
            <person name="Zhang Y."/>
            <person name="Zhao M."/>
            <person name="Hao Q."/>
            <person name="McDermott J."/>
            <person name="Samudrala R."/>
            <person name="Kristiansen K."/>
            <person name="Wong G.K.-S."/>
        </authorList>
    </citation>
    <scope>NUCLEOTIDE SEQUENCE</scope>
</reference>
<proteinExistence type="predicted"/>
<evidence type="ECO:0000256" key="5">
    <source>
        <dbReference type="ARBA" id="ARBA00023180"/>
    </source>
</evidence>
<comment type="subcellular location">
    <subcellularLocation>
        <location evidence="1">Cell envelope</location>
    </subcellularLocation>
    <subcellularLocation>
        <location evidence="2">Secreted</location>
    </subcellularLocation>
</comment>
<dbReference type="InterPro" id="IPR006946">
    <property type="entry name" value="DGR2-like_dom"/>
</dbReference>
<feature type="signal peptide" evidence="6">
    <location>
        <begin position="1"/>
        <end position="24"/>
    </location>
</feature>
<reference evidence="8" key="1">
    <citation type="journal article" date="2005" name="PLoS Biol.">
        <title>The genomes of Oryza sativa: a history of duplications.</title>
        <authorList>
            <person name="Yu J."/>
            <person name="Wang J."/>
            <person name="Lin W."/>
            <person name="Li S."/>
            <person name="Li H."/>
            <person name="Zhou J."/>
            <person name="Ni P."/>
            <person name="Dong W."/>
            <person name="Hu S."/>
            <person name="Zeng C."/>
            <person name="Zhang J."/>
            <person name="Zhang Y."/>
            <person name="Li R."/>
            <person name="Xu Z."/>
            <person name="Li S."/>
            <person name="Li X."/>
            <person name="Zheng H."/>
            <person name="Cong L."/>
            <person name="Lin L."/>
            <person name="Yin J."/>
            <person name="Geng J."/>
            <person name="Li G."/>
            <person name="Shi J."/>
            <person name="Liu J."/>
            <person name="Lv H."/>
            <person name="Li J."/>
            <person name="Wang J."/>
            <person name="Deng Y."/>
            <person name="Ran L."/>
            <person name="Shi X."/>
            <person name="Wang X."/>
            <person name="Wu Q."/>
            <person name="Li C."/>
            <person name="Ren X."/>
            <person name="Wang J."/>
            <person name="Wang X."/>
            <person name="Li D."/>
            <person name="Liu D."/>
            <person name="Zhang X."/>
            <person name="Ji Z."/>
            <person name="Zhao W."/>
            <person name="Sun Y."/>
            <person name="Zhang Z."/>
            <person name="Bao J."/>
            <person name="Han Y."/>
            <person name="Dong L."/>
            <person name="Ji J."/>
            <person name="Chen P."/>
            <person name="Wu S."/>
            <person name="Liu J."/>
            <person name="Xiao Y."/>
            <person name="Bu D."/>
            <person name="Tan J."/>
            <person name="Yang L."/>
            <person name="Ye C."/>
            <person name="Zhang J."/>
            <person name="Xu J."/>
            <person name="Zhou Y."/>
            <person name="Yu Y."/>
            <person name="Zhang B."/>
            <person name="Zhuang S."/>
            <person name="Wei H."/>
            <person name="Liu B."/>
            <person name="Lei M."/>
            <person name="Yu H."/>
            <person name="Li Y."/>
            <person name="Xu H."/>
            <person name="Wei S."/>
            <person name="He X."/>
            <person name="Fang L."/>
            <person name="Zhang Z."/>
            <person name="Zhang Y."/>
            <person name="Huang X."/>
            <person name="Su Z."/>
            <person name="Tong W."/>
            <person name="Li J."/>
            <person name="Tong Z."/>
            <person name="Li S."/>
            <person name="Ye J."/>
            <person name="Wang L."/>
            <person name="Fang L."/>
            <person name="Lei T."/>
            <person name="Chen C."/>
            <person name="Chen H."/>
            <person name="Xu Z."/>
            <person name="Li H."/>
            <person name="Huang H."/>
            <person name="Zhang F."/>
            <person name="Xu H."/>
            <person name="Li N."/>
            <person name="Zhao C."/>
            <person name="Li S."/>
            <person name="Dong L."/>
            <person name="Huang Y."/>
            <person name="Li L."/>
            <person name="Xi Y."/>
            <person name="Qi Q."/>
            <person name="Li W."/>
            <person name="Zhang B."/>
            <person name="Hu W."/>
            <person name="Zhang Y."/>
            <person name="Tian X."/>
            <person name="Jiao Y."/>
            <person name="Liang X."/>
            <person name="Jin J."/>
            <person name="Gao L."/>
            <person name="Zheng W."/>
            <person name="Hao B."/>
            <person name="Liu S."/>
            <person name="Wang W."/>
            <person name="Yuan L."/>
            <person name="Cao M."/>
            <person name="McDermott J."/>
            <person name="Samudrala R."/>
            <person name="Wang J."/>
            <person name="Wong G.K."/>
            <person name="Yang H."/>
        </authorList>
    </citation>
    <scope>NUCLEOTIDE SEQUENCE [LARGE SCALE GENOMIC DNA]</scope>
</reference>
<protein>
    <recommendedName>
        <fullName evidence="7">DUF642 domain-containing protein</fullName>
    </recommendedName>
</protein>
<sequence length="626" mass="68158">MTGSARSVVALLFLLVGSAARADSAVTDGLLPNGNFEDGPDKSQLNGTVVTGRYAILNWEISGFVEYIESGHREQDMILAVPEGARAVRLGNDATIRQRLSVTRRAYYSITFSAARTCAQKEKLNMSVTPEFGVLPIQTVYTSSGWDSYSWAFRAKHSVVWLSIHNPGEEEDPACGPLIDSIAIKNLYPPPRTKGNMLRNGDLEEGPYIFPDATWGVLVPPIFEDEHSPLPGWMIMSDTKVINSSEVRVLDRVTRAHDHGLGEVHALPGSCGGGARWRGCTGGLLCHRWPSTKRQLRARAGQVPAEPNWEISGFVEYIGSGHKEQDMILAVPEGAYAVRLGNDATIRQRISVTRHMYYSVTFSAARTCAQAEKLNVSVTLEFGVLPIQTVYTSTGWDSYSWAFKAEHSAVWLSIHNPGVEEDPACGPLIDLVAIKTLPPPHHTRGGTMLRNGDFEEGPYIFADTPWGVLVPPMDEDVHSPLPGWMVMSTTKVVKYVDSARHAVPSGAHAVEMVAGRECALVQEVATVPGRRYTLSFSVGDAGNGCIGSLAVDAYAARATLKVSYESRGTGGHERAELVFAAVANRTRVVFHSSNHHMKSDGTLCGPVVDDVSLVSVDKHTVRRLLM</sequence>
<keyword evidence="4 6" id="KW-0732">Signal</keyword>
<evidence type="ECO:0000259" key="7">
    <source>
        <dbReference type="Pfam" id="PF04862"/>
    </source>
</evidence>
<evidence type="ECO:0000256" key="6">
    <source>
        <dbReference type="SAM" id="SignalP"/>
    </source>
</evidence>
<evidence type="ECO:0000256" key="1">
    <source>
        <dbReference type="ARBA" id="ARBA00004196"/>
    </source>
</evidence>
<name>B9FFW8_ORYSJ</name>
<organism evidence="8">
    <name type="scientific">Oryza sativa subsp. japonica</name>
    <name type="common">Rice</name>
    <dbReference type="NCBI Taxonomy" id="39947"/>
    <lineage>
        <taxon>Eukaryota</taxon>
        <taxon>Viridiplantae</taxon>
        <taxon>Streptophyta</taxon>
        <taxon>Embryophyta</taxon>
        <taxon>Tracheophyta</taxon>
        <taxon>Spermatophyta</taxon>
        <taxon>Magnoliopsida</taxon>
        <taxon>Liliopsida</taxon>
        <taxon>Poales</taxon>
        <taxon>Poaceae</taxon>
        <taxon>BOP clade</taxon>
        <taxon>Oryzoideae</taxon>
        <taxon>Oryzeae</taxon>
        <taxon>Oryzinae</taxon>
        <taxon>Oryza</taxon>
        <taxon>Oryza sativa</taxon>
    </lineage>
</organism>
<accession>B9FFW8</accession>
<feature type="chain" id="PRO_5002883882" description="DUF642 domain-containing protein" evidence="6">
    <location>
        <begin position="25"/>
        <end position="626"/>
    </location>
</feature>
<evidence type="ECO:0000256" key="2">
    <source>
        <dbReference type="ARBA" id="ARBA00004613"/>
    </source>
</evidence>
<dbReference type="PANTHER" id="PTHR31265">
    <property type="entry name" value="OS02G0527500 PROTEIN-RELATED"/>
    <property type="match status" value="1"/>
</dbReference>
<dbReference type="HOGENOM" id="CLU_040251_0_0_1"/>
<dbReference type="GO" id="GO:0005576">
    <property type="term" value="C:extracellular region"/>
    <property type="evidence" value="ECO:0007669"/>
    <property type="project" value="UniProtKB-SubCell"/>
</dbReference>
<dbReference type="Proteomes" id="UP000007752">
    <property type="component" value="Chromosome 4"/>
</dbReference>
<dbReference type="Pfam" id="PF04862">
    <property type="entry name" value="DUF642"/>
    <property type="match status" value="3"/>
</dbReference>
<feature type="domain" description="DUF642" evidence="7">
    <location>
        <begin position="29"/>
        <end position="185"/>
    </location>
</feature>
<dbReference type="Gene3D" id="2.60.120.260">
    <property type="entry name" value="Galactose-binding domain-like"/>
    <property type="match status" value="1"/>
</dbReference>
<feature type="domain" description="DUF642" evidence="7">
    <location>
        <begin position="448"/>
        <end position="613"/>
    </location>
</feature>
<keyword evidence="3" id="KW-0964">Secreted</keyword>
<dbReference type="PANTHER" id="PTHR31265:SF8">
    <property type="entry name" value="OS04G0494950 PROTEIN"/>
    <property type="match status" value="1"/>
</dbReference>
<dbReference type="EMBL" id="CM000141">
    <property type="protein sequence ID" value="EEE61252.1"/>
    <property type="molecule type" value="Genomic_DNA"/>
</dbReference>
<gene>
    <name evidence="8" type="ORF">OsJ_15312</name>
</gene>
<dbReference type="AlphaFoldDB" id="B9FFW8"/>
<keyword evidence="5" id="KW-0325">Glycoprotein</keyword>
<evidence type="ECO:0000256" key="3">
    <source>
        <dbReference type="ARBA" id="ARBA00022525"/>
    </source>
</evidence>